<dbReference type="Proteomes" id="UP001139488">
    <property type="component" value="Unassembled WGS sequence"/>
</dbReference>
<dbReference type="RefSeq" id="WP_244356978.1">
    <property type="nucleotide sequence ID" value="NZ_JAJNNZ010000006.1"/>
</dbReference>
<protein>
    <submittedName>
        <fullName evidence="2">Uncharacterized protein</fullName>
    </submittedName>
</protein>
<sequence length="68" mass="8086">MSKHYDNAEDTENTMSDTEPEHRYQRLQKAYVAERKRSQITDIELNRAKVIVMTQDGKRLRIPELAEH</sequence>
<accession>A0A9X1WBA0</accession>
<organism evidence="2 3">
    <name type="scientific">Vibrio gelatinilyticus</name>
    <dbReference type="NCBI Taxonomy" id="2893468"/>
    <lineage>
        <taxon>Bacteria</taxon>
        <taxon>Pseudomonadati</taxon>
        <taxon>Pseudomonadota</taxon>
        <taxon>Gammaproteobacteria</taxon>
        <taxon>Vibrionales</taxon>
        <taxon>Vibrionaceae</taxon>
        <taxon>Vibrio</taxon>
    </lineage>
</organism>
<evidence type="ECO:0000313" key="2">
    <source>
        <dbReference type="EMBL" id="MCJ2377044.1"/>
    </source>
</evidence>
<dbReference type="AlphaFoldDB" id="A0A9X1WBA0"/>
<gene>
    <name evidence="2" type="ORF">LNL84_09375</name>
</gene>
<comment type="caution">
    <text evidence="2">The sequence shown here is derived from an EMBL/GenBank/DDBJ whole genome shotgun (WGS) entry which is preliminary data.</text>
</comment>
<name>A0A9X1WBA0_9VIBR</name>
<proteinExistence type="predicted"/>
<feature type="region of interest" description="Disordered" evidence="1">
    <location>
        <begin position="1"/>
        <end position="23"/>
    </location>
</feature>
<dbReference type="EMBL" id="JAJNNZ010000006">
    <property type="protein sequence ID" value="MCJ2377044.1"/>
    <property type="molecule type" value="Genomic_DNA"/>
</dbReference>
<evidence type="ECO:0000256" key="1">
    <source>
        <dbReference type="SAM" id="MobiDB-lite"/>
    </source>
</evidence>
<evidence type="ECO:0000313" key="3">
    <source>
        <dbReference type="Proteomes" id="UP001139488"/>
    </source>
</evidence>
<keyword evidence="3" id="KW-1185">Reference proteome</keyword>
<reference evidence="2" key="1">
    <citation type="submission" date="2021-11" db="EMBL/GenBank/DDBJ databases">
        <title>Vibrio ZSDE26 sp. nov. and Vibrio ZSDZ34 sp. nov., isolated from coastal seawater in Qingdao.</title>
        <authorList>
            <person name="Zhang P."/>
        </authorList>
    </citation>
    <scope>NUCLEOTIDE SEQUENCE</scope>
    <source>
        <strain evidence="2">ZSDZ34</strain>
    </source>
</reference>